<geneLocation type="plastid" evidence="5"/>
<comment type="similarity">
    <text evidence="1">Belongs to the bacterial ribosomal protein bL19 family.</text>
</comment>
<accession>A0A140JZN6</accession>
<dbReference type="SUPFAM" id="SSF50104">
    <property type="entry name" value="Translation proteins SH3-like domain"/>
    <property type="match status" value="1"/>
</dbReference>
<dbReference type="InterPro" id="IPR001857">
    <property type="entry name" value="Ribosomal_bL19"/>
</dbReference>
<evidence type="ECO:0000256" key="4">
    <source>
        <dbReference type="ARBA" id="ARBA00035376"/>
    </source>
</evidence>
<dbReference type="GeneID" id="27110134"/>
<keyword evidence="5" id="KW-0934">Plastid</keyword>
<dbReference type="InterPro" id="IPR008991">
    <property type="entry name" value="Translation_prot_SH3-like_sf"/>
</dbReference>
<dbReference type="PRINTS" id="PR00061">
    <property type="entry name" value="RIBOSOMALL19"/>
</dbReference>
<dbReference type="EMBL" id="AP014948">
    <property type="protein sequence ID" value="BAU62563.1"/>
    <property type="molecule type" value="Genomic_DNA"/>
</dbReference>
<dbReference type="NCBIfam" id="TIGR01024">
    <property type="entry name" value="rplS_bact"/>
    <property type="match status" value="1"/>
</dbReference>
<dbReference type="PROSITE" id="PS01015">
    <property type="entry name" value="RIBOSOMAL_L19"/>
    <property type="match status" value="1"/>
</dbReference>
<dbReference type="PIRSF" id="PIRSF002191">
    <property type="entry name" value="Ribosomal_L19"/>
    <property type="match status" value="1"/>
</dbReference>
<sequence length="118" mass="13400">MIIEKVLSKIVYSQNKSNIPLINIGDIINIKILIKEGNKERLQQCEGVVISKKNGNLVTIRRIFQSIGIEYVFPLSTPHVVSLSIKRNSKVRRSKLFYLRGRIGKSAQLKNKLSLVVI</sequence>
<dbReference type="GO" id="GO:0022625">
    <property type="term" value="C:cytosolic large ribosomal subunit"/>
    <property type="evidence" value="ECO:0007669"/>
    <property type="project" value="TreeGrafter"/>
</dbReference>
<evidence type="ECO:0000313" key="5">
    <source>
        <dbReference type="EMBL" id="BAU62563.1"/>
    </source>
</evidence>
<dbReference type="GO" id="GO:0006412">
    <property type="term" value="P:translation"/>
    <property type="evidence" value="ECO:0007669"/>
    <property type="project" value="InterPro"/>
</dbReference>
<dbReference type="PANTHER" id="PTHR15680:SF9">
    <property type="entry name" value="LARGE RIBOSOMAL SUBUNIT PROTEIN BL19M"/>
    <property type="match status" value="1"/>
</dbReference>
<name>A0A140JZN6_9EUKA</name>
<dbReference type="InterPro" id="IPR018257">
    <property type="entry name" value="Ribosomal_bL19_CS"/>
</dbReference>
<keyword evidence="3" id="KW-0687">Ribonucleoprotein</keyword>
<dbReference type="Pfam" id="PF01245">
    <property type="entry name" value="Ribosomal_L19"/>
    <property type="match status" value="1"/>
</dbReference>
<gene>
    <name evidence="5" type="primary">rpl19</name>
</gene>
<dbReference type="Gene3D" id="2.30.30.790">
    <property type="match status" value="1"/>
</dbReference>
<dbReference type="GO" id="GO:0003735">
    <property type="term" value="F:structural constituent of ribosome"/>
    <property type="evidence" value="ECO:0007669"/>
    <property type="project" value="InterPro"/>
</dbReference>
<protein>
    <recommendedName>
        <fullName evidence="4">50S ribosomal protein L19, chloroplastic</fullName>
    </recommendedName>
</protein>
<dbReference type="RefSeq" id="YP_009240429.1">
    <property type="nucleotide sequence ID" value="NC_029742.1"/>
</dbReference>
<organism evidence="5">
    <name type="scientific">Partenskyella glossopodia</name>
    <dbReference type="NCBI Taxonomy" id="552666"/>
    <lineage>
        <taxon>Eukaryota</taxon>
        <taxon>Sar</taxon>
        <taxon>Rhizaria</taxon>
        <taxon>Cercozoa</taxon>
        <taxon>Chlorarachniophyceae</taxon>
        <taxon>Partenskyella</taxon>
    </lineage>
</organism>
<evidence type="ECO:0000256" key="2">
    <source>
        <dbReference type="ARBA" id="ARBA00022980"/>
    </source>
</evidence>
<keyword evidence="2 5" id="KW-0689">Ribosomal protein</keyword>
<dbReference type="InterPro" id="IPR038657">
    <property type="entry name" value="Ribosomal_bL19_sf"/>
</dbReference>
<dbReference type="PANTHER" id="PTHR15680">
    <property type="entry name" value="RIBOSOMAL PROTEIN L19"/>
    <property type="match status" value="1"/>
</dbReference>
<evidence type="ECO:0000256" key="1">
    <source>
        <dbReference type="ARBA" id="ARBA00005781"/>
    </source>
</evidence>
<reference evidence="5" key="1">
    <citation type="journal article" date="2016" name="J. Plant Res.">
        <title>Plastid genome sequences of Gymnochlora stellata, Lotharella vacuolata, and Partenskyella glossopodia reveal remarkable structural conservation among chlorarachniophyte species.</title>
        <authorList>
            <person name="Suzuki S."/>
            <person name="Hirakawa Y."/>
            <person name="Kofuji R."/>
            <person name="Sugita M."/>
            <person name="Ishida K."/>
        </authorList>
    </citation>
    <scope>NUCLEOTIDE SEQUENCE</scope>
    <source>
        <strain evidence="5">RCC365</strain>
    </source>
</reference>
<dbReference type="AlphaFoldDB" id="A0A140JZN6"/>
<evidence type="ECO:0000256" key="3">
    <source>
        <dbReference type="ARBA" id="ARBA00023274"/>
    </source>
</evidence>
<proteinExistence type="inferred from homology"/>